<evidence type="ECO:0000313" key="2">
    <source>
        <dbReference type="EMBL" id="QFJ53488.1"/>
    </source>
</evidence>
<keyword evidence="1" id="KW-0812">Transmembrane</keyword>
<gene>
    <name evidence="2" type="ORF">FXF36_00670</name>
</gene>
<dbReference type="AlphaFoldDB" id="A0A5P6VMA0"/>
<accession>A0A5P6VMA0</accession>
<dbReference type="RefSeq" id="WP_151621992.1">
    <property type="nucleotide sequence ID" value="NZ_CP043028.1"/>
</dbReference>
<organism evidence="2 3">
    <name type="scientific">Pseudobutyrivibrio xylanivorans</name>
    <dbReference type="NCBI Taxonomy" id="185007"/>
    <lineage>
        <taxon>Bacteria</taxon>
        <taxon>Bacillati</taxon>
        <taxon>Bacillota</taxon>
        <taxon>Clostridia</taxon>
        <taxon>Lachnospirales</taxon>
        <taxon>Lachnospiraceae</taxon>
        <taxon>Pseudobutyrivibrio</taxon>
    </lineage>
</organism>
<feature type="transmembrane region" description="Helical" evidence="1">
    <location>
        <begin position="38"/>
        <end position="60"/>
    </location>
</feature>
<dbReference type="EMBL" id="CP043028">
    <property type="protein sequence ID" value="QFJ53488.1"/>
    <property type="molecule type" value="Genomic_DNA"/>
</dbReference>
<feature type="transmembrane region" description="Helical" evidence="1">
    <location>
        <begin position="9"/>
        <end position="32"/>
    </location>
</feature>
<proteinExistence type="predicted"/>
<sequence length="63" mass="6989">MKKKLDKELIISFGTLALLFAMGIIFFILYVFNIDVSSHITGIVGSYSGLSGGIWLFLLCRNC</sequence>
<reference evidence="3" key="1">
    <citation type="submission" date="2019-08" db="EMBL/GenBank/DDBJ databases">
        <title>Complete Genome Sequence of the Polysaccharide-Degrading Rumen Bacterium Pseudobutyrivibrio xylanivorans MA3014.</title>
        <authorList>
            <person name="Palevich N."/>
            <person name="Maclean P.H."/>
            <person name="Kelly W.J."/>
            <person name="Leahy S.C."/>
            <person name="Rakonjac J."/>
            <person name="Attwood G.T."/>
        </authorList>
    </citation>
    <scope>NUCLEOTIDE SEQUENCE [LARGE SCALE GENOMIC DNA]</scope>
    <source>
        <strain evidence="3">MA3014</strain>
    </source>
</reference>
<dbReference type="OrthoDB" id="2056945at2"/>
<evidence type="ECO:0000313" key="3">
    <source>
        <dbReference type="Proteomes" id="UP000327030"/>
    </source>
</evidence>
<protein>
    <submittedName>
        <fullName evidence="2">Uncharacterized protein</fullName>
    </submittedName>
</protein>
<dbReference type="Proteomes" id="UP000327030">
    <property type="component" value="Chromosome 1"/>
</dbReference>
<name>A0A5P6VMA0_PSEXY</name>
<dbReference type="KEGG" id="pxv:FXF36_00670"/>
<keyword evidence="1" id="KW-1133">Transmembrane helix</keyword>
<evidence type="ECO:0000256" key="1">
    <source>
        <dbReference type="SAM" id="Phobius"/>
    </source>
</evidence>
<keyword evidence="1" id="KW-0472">Membrane</keyword>